<evidence type="ECO:0000256" key="4">
    <source>
        <dbReference type="ARBA" id="ARBA00023163"/>
    </source>
</evidence>
<evidence type="ECO:0000256" key="3">
    <source>
        <dbReference type="ARBA" id="ARBA00023125"/>
    </source>
</evidence>
<keyword evidence="3" id="KW-0238">DNA-binding</keyword>
<dbReference type="GO" id="GO:0005634">
    <property type="term" value="C:nucleus"/>
    <property type="evidence" value="ECO:0007669"/>
    <property type="project" value="UniProtKB-SubCell"/>
</dbReference>
<evidence type="ECO:0000313" key="6">
    <source>
        <dbReference type="EMBL" id="KAF0926937.1"/>
    </source>
</evidence>
<dbReference type="PANTHER" id="PTHR34397">
    <property type="entry name" value="OS05G0237600 PROTEIN"/>
    <property type="match status" value="1"/>
</dbReference>
<dbReference type="AlphaFoldDB" id="A0A6G1EQP2"/>
<proteinExistence type="predicted"/>
<dbReference type="GO" id="GO:0003677">
    <property type="term" value="F:DNA binding"/>
    <property type="evidence" value="ECO:0007669"/>
    <property type="project" value="UniProtKB-KW"/>
</dbReference>
<dbReference type="Proteomes" id="UP000479710">
    <property type="component" value="Unassembled WGS sequence"/>
</dbReference>
<keyword evidence="2" id="KW-0805">Transcription regulation</keyword>
<organism evidence="6 7">
    <name type="scientific">Oryza meyeriana var. granulata</name>
    <dbReference type="NCBI Taxonomy" id="110450"/>
    <lineage>
        <taxon>Eukaryota</taxon>
        <taxon>Viridiplantae</taxon>
        <taxon>Streptophyta</taxon>
        <taxon>Embryophyta</taxon>
        <taxon>Tracheophyta</taxon>
        <taxon>Spermatophyta</taxon>
        <taxon>Magnoliopsida</taxon>
        <taxon>Liliopsida</taxon>
        <taxon>Poales</taxon>
        <taxon>Poaceae</taxon>
        <taxon>BOP clade</taxon>
        <taxon>Oryzoideae</taxon>
        <taxon>Oryzeae</taxon>
        <taxon>Oryzinae</taxon>
        <taxon>Oryza</taxon>
        <taxon>Oryza meyeriana</taxon>
    </lineage>
</organism>
<accession>A0A6G1EQP2</accession>
<name>A0A6G1EQP2_9ORYZ</name>
<reference evidence="6 7" key="1">
    <citation type="submission" date="2019-11" db="EMBL/GenBank/DDBJ databases">
        <title>Whole genome sequence of Oryza granulata.</title>
        <authorList>
            <person name="Li W."/>
        </authorList>
    </citation>
    <scope>NUCLEOTIDE SEQUENCE [LARGE SCALE GENOMIC DNA]</scope>
    <source>
        <strain evidence="7">cv. Menghai</strain>
        <tissue evidence="6">Leaf</tissue>
    </source>
</reference>
<comment type="caution">
    <text evidence="6">The sequence shown here is derived from an EMBL/GenBank/DDBJ whole genome shotgun (WGS) entry which is preliminary data.</text>
</comment>
<evidence type="ECO:0000256" key="1">
    <source>
        <dbReference type="ARBA" id="ARBA00004123"/>
    </source>
</evidence>
<dbReference type="EMBL" id="SPHZ02000003">
    <property type="protein sequence ID" value="KAF0926937.1"/>
    <property type="molecule type" value="Genomic_DNA"/>
</dbReference>
<keyword evidence="7" id="KW-1185">Reference proteome</keyword>
<evidence type="ECO:0000256" key="5">
    <source>
        <dbReference type="ARBA" id="ARBA00023242"/>
    </source>
</evidence>
<dbReference type="PANTHER" id="PTHR34397:SF22">
    <property type="entry name" value="OS05G0237600 PROTEIN"/>
    <property type="match status" value="1"/>
</dbReference>
<sequence length="205" mass="22268">MFDVVAPQPPKLSVLGLGHADGAPVVATEYQSAPCATGGEALGDAVPVQEESEEGRLRKGKMVAEAKKHKCDHHSKFFWTGLGHDRMSTSSAGSDMGASLDNIAVVDEHLRAVLKDLGASPSWHNNERGEPFPFEELVTPAEKDAANDKDGLLVQTYDCTGRSYDMKCKFLTCNDAYQLIEHWGEFLEDNHLVVKDKKAAIANAT</sequence>
<evidence type="ECO:0000313" key="7">
    <source>
        <dbReference type="Proteomes" id="UP000479710"/>
    </source>
</evidence>
<keyword evidence="4" id="KW-0804">Transcription</keyword>
<dbReference type="SUPFAM" id="SSF101936">
    <property type="entry name" value="DNA-binding pseudobarrel domain"/>
    <property type="match status" value="1"/>
</dbReference>
<dbReference type="OrthoDB" id="695844at2759"/>
<protein>
    <submittedName>
        <fullName evidence="6">Uncharacterized protein</fullName>
    </submittedName>
</protein>
<gene>
    <name evidence="6" type="ORF">E2562_028423</name>
</gene>
<dbReference type="Gene3D" id="2.40.330.10">
    <property type="entry name" value="DNA-binding pseudobarrel domain"/>
    <property type="match status" value="1"/>
</dbReference>
<comment type="subcellular location">
    <subcellularLocation>
        <location evidence="1">Nucleus</location>
    </subcellularLocation>
</comment>
<evidence type="ECO:0000256" key="2">
    <source>
        <dbReference type="ARBA" id="ARBA00023015"/>
    </source>
</evidence>
<dbReference type="InterPro" id="IPR015300">
    <property type="entry name" value="DNA-bd_pseudobarrel_sf"/>
</dbReference>
<keyword evidence="5" id="KW-0539">Nucleus</keyword>